<feature type="transmembrane region" description="Helical" evidence="1">
    <location>
        <begin position="7"/>
        <end position="25"/>
    </location>
</feature>
<feature type="transmembrane region" description="Helical" evidence="1">
    <location>
        <begin position="76"/>
        <end position="95"/>
    </location>
</feature>
<dbReference type="STRING" id="1798371.A2W14_05810"/>
<evidence type="ECO:0000313" key="2">
    <source>
        <dbReference type="EMBL" id="OGG03952.1"/>
    </source>
</evidence>
<gene>
    <name evidence="2" type="ORF">A2W14_05810</name>
</gene>
<accession>A0A1F5YVM8</accession>
<feature type="transmembrane region" description="Helical" evidence="1">
    <location>
        <begin position="247"/>
        <end position="265"/>
    </location>
</feature>
<feature type="transmembrane region" description="Helical" evidence="1">
    <location>
        <begin position="159"/>
        <end position="183"/>
    </location>
</feature>
<keyword evidence="1" id="KW-1133">Transmembrane helix</keyword>
<feature type="transmembrane region" description="Helical" evidence="1">
    <location>
        <begin position="326"/>
        <end position="351"/>
    </location>
</feature>
<dbReference type="Proteomes" id="UP000176665">
    <property type="component" value="Unassembled WGS sequence"/>
</dbReference>
<evidence type="ECO:0000256" key="1">
    <source>
        <dbReference type="SAM" id="Phobius"/>
    </source>
</evidence>
<keyword evidence="1" id="KW-0812">Transmembrane</keyword>
<organism evidence="2 3">
    <name type="scientific">Candidatus Gottesmanbacteria bacterium RBG_16_37_8</name>
    <dbReference type="NCBI Taxonomy" id="1798371"/>
    <lineage>
        <taxon>Bacteria</taxon>
        <taxon>Candidatus Gottesmaniibacteriota</taxon>
    </lineage>
</organism>
<evidence type="ECO:0008006" key="4">
    <source>
        <dbReference type="Google" id="ProtNLM"/>
    </source>
</evidence>
<protein>
    <recommendedName>
        <fullName evidence="4">Glycosyltransferase RgtA/B/C/D-like domain-containing protein</fullName>
    </recommendedName>
</protein>
<dbReference type="EMBL" id="MFJA01000011">
    <property type="protein sequence ID" value="OGG03952.1"/>
    <property type="molecule type" value="Genomic_DNA"/>
</dbReference>
<reference evidence="2 3" key="1">
    <citation type="journal article" date="2016" name="Nat. Commun.">
        <title>Thousands of microbial genomes shed light on interconnected biogeochemical processes in an aquifer system.</title>
        <authorList>
            <person name="Anantharaman K."/>
            <person name="Brown C.T."/>
            <person name="Hug L.A."/>
            <person name="Sharon I."/>
            <person name="Castelle C.J."/>
            <person name="Probst A.J."/>
            <person name="Thomas B.C."/>
            <person name="Singh A."/>
            <person name="Wilkins M.J."/>
            <person name="Karaoz U."/>
            <person name="Brodie E.L."/>
            <person name="Williams K.H."/>
            <person name="Hubbard S.S."/>
            <person name="Banfield J.F."/>
        </authorList>
    </citation>
    <scope>NUCLEOTIDE SEQUENCE [LARGE SCALE GENOMIC DNA]</scope>
</reference>
<dbReference type="AlphaFoldDB" id="A0A1F5YVM8"/>
<evidence type="ECO:0000313" key="3">
    <source>
        <dbReference type="Proteomes" id="UP000176665"/>
    </source>
</evidence>
<feature type="transmembrane region" description="Helical" evidence="1">
    <location>
        <begin position="189"/>
        <end position="209"/>
    </location>
</feature>
<keyword evidence="1" id="KW-0472">Membrane</keyword>
<proteinExistence type="predicted"/>
<name>A0A1F5YVM8_9BACT</name>
<comment type="caution">
    <text evidence="2">The sequence shown here is derived from an EMBL/GenBank/DDBJ whole genome shotgun (WGS) entry which is preliminary data.</text>
</comment>
<feature type="transmembrane region" description="Helical" evidence="1">
    <location>
        <begin position="301"/>
        <end position="319"/>
    </location>
</feature>
<feature type="transmembrane region" description="Helical" evidence="1">
    <location>
        <begin position="277"/>
        <end position="295"/>
    </location>
</feature>
<sequence length="361" mass="42675">MLLNKNHYLVILSVILLTVILYWPSFSSPFFQDDVVVLRSKNISNFLTTLPKNRYYPVSVQLFYSFSKSVFGLNPFGFHLILFIFSSLSLFLIFSLARKILLDDKKAYLTVFFYAFNISLFANFYWVAVSYFVFGGFFIFLSLYFYWQKNFLTLSLISFVMALLSNELAFVYPFLLTITSWYFKKWSKSLIFFLIIGFLYILFKIFLIGFSTNTDYTLNFFGIFSTARWYLLRAFNLPEGIKFASDRSLLILFVIFLMFLLISFYYRLKSKKIDFRLYLFSLFWFLIGALPFFFLPMHLSSYYLTVALFGISLFFSNLLSENPRILLLAILVYFLLTFRGLIFLSQTHWIILKNTGPIGIM</sequence>